<dbReference type="AlphaFoldDB" id="A0A4R3YK64"/>
<dbReference type="OrthoDB" id="5592890at2"/>
<proteinExistence type="predicted"/>
<reference evidence="4 5" key="1">
    <citation type="submission" date="2019-03" db="EMBL/GenBank/DDBJ databases">
        <title>Genomic Encyclopedia of Type Strains, Phase IV (KMG-IV): sequencing the most valuable type-strain genomes for metagenomic binning, comparative biology and taxonomic classification.</title>
        <authorList>
            <person name="Goeker M."/>
        </authorList>
    </citation>
    <scope>NUCLEOTIDE SEQUENCE [LARGE SCALE GENOMIC DNA]</scope>
    <source>
        <strain evidence="4 5">DSM 19580</strain>
    </source>
</reference>
<comment type="caution">
    <text evidence="4">The sequence shown here is derived from an EMBL/GenBank/DDBJ whole genome shotgun (WGS) entry which is preliminary data.</text>
</comment>
<evidence type="ECO:0000313" key="4">
    <source>
        <dbReference type="EMBL" id="TCV92502.1"/>
    </source>
</evidence>
<dbReference type="EMBL" id="SMCR01000012">
    <property type="protein sequence ID" value="TCV92502.1"/>
    <property type="molecule type" value="Genomic_DNA"/>
</dbReference>
<dbReference type="Pfam" id="PF20616">
    <property type="entry name" value="Caps_syn_GfcC_N"/>
    <property type="match status" value="1"/>
</dbReference>
<dbReference type="InterPro" id="IPR046459">
    <property type="entry name" value="Caps_syn_GfcC_N"/>
</dbReference>
<dbReference type="Proteomes" id="UP000295719">
    <property type="component" value="Unassembled WGS sequence"/>
</dbReference>
<dbReference type="Pfam" id="PF06251">
    <property type="entry name" value="Caps_syn_GfcC_C"/>
    <property type="match status" value="1"/>
</dbReference>
<dbReference type="Gene3D" id="3.10.560.10">
    <property type="entry name" value="Outer membrane lipoprotein wza domain like"/>
    <property type="match status" value="1"/>
</dbReference>
<sequence>MKKQLLIAVGLCAGFIASAVADSRVTVYYPGQSQTTLISGLQNLQQLTARPELAGRTWWPGTVIAERGATAAAVGQQRQLLARLSALAGELRQDNDAELAATVETISRQLAAIRVTGRQFVSLDQDQIRLIDGANHSLRGEYSVYTLNRPTSIRVFGAVTPGGSQPFQVSRDVSDYLQTHQYLHGADKSEAWAILPEGASQQVPVAYWNRRHNELAPGSVVYVGFSRWALPRAYKDLNEQIVSLLTHRIPD</sequence>
<evidence type="ECO:0000313" key="5">
    <source>
        <dbReference type="Proteomes" id="UP000295719"/>
    </source>
</evidence>
<keyword evidence="1" id="KW-0732">Signal</keyword>
<dbReference type="RefSeq" id="WP_131867355.1">
    <property type="nucleotide sequence ID" value="NZ_SMCR01000012.1"/>
</dbReference>
<feature type="signal peptide" evidence="1">
    <location>
        <begin position="1"/>
        <end position="21"/>
    </location>
</feature>
<feature type="domain" description="Capsule biosynthesis GfcC-like N-terminal" evidence="3">
    <location>
        <begin position="21"/>
        <end position="147"/>
    </location>
</feature>
<feature type="chain" id="PRO_5020647645" evidence="1">
    <location>
        <begin position="22"/>
        <end position="251"/>
    </location>
</feature>
<dbReference type="Gene3D" id="6.10.250.2280">
    <property type="match status" value="1"/>
</dbReference>
<keyword evidence="5" id="KW-1185">Reference proteome</keyword>
<accession>A0A4R3YK64</accession>
<evidence type="ECO:0000256" key="1">
    <source>
        <dbReference type="SAM" id="SignalP"/>
    </source>
</evidence>
<name>A0A4R3YK64_9GAMM</name>
<dbReference type="InterPro" id="IPR010425">
    <property type="entry name" value="Caps_synth_GfcC-like_C"/>
</dbReference>
<evidence type="ECO:0000259" key="2">
    <source>
        <dbReference type="Pfam" id="PF06251"/>
    </source>
</evidence>
<protein>
    <submittedName>
        <fullName evidence="4">Capsule biosynthesis protein GfcC</fullName>
    </submittedName>
</protein>
<organism evidence="4 5">
    <name type="scientific">Biostraticola tofi</name>
    <dbReference type="NCBI Taxonomy" id="466109"/>
    <lineage>
        <taxon>Bacteria</taxon>
        <taxon>Pseudomonadati</taxon>
        <taxon>Pseudomonadota</taxon>
        <taxon>Gammaproteobacteria</taxon>
        <taxon>Enterobacterales</taxon>
        <taxon>Bruguierivoracaceae</taxon>
        <taxon>Biostraticola</taxon>
    </lineage>
</organism>
<gene>
    <name evidence="4" type="ORF">EDC52_11258</name>
</gene>
<feature type="domain" description="Capsule biosynthesis GfcC-like C-terminal" evidence="2">
    <location>
        <begin position="163"/>
        <end position="250"/>
    </location>
</feature>
<evidence type="ECO:0000259" key="3">
    <source>
        <dbReference type="Pfam" id="PF20616"/>
    </source>
</evidence>
<dbReference type="Gene3D" id="3.10.20.700">
    <property type="match status" value="2"/>
</dbReference>